<gene>
    <name evidence="1" type="ORF">CYNAS_LOCUS10528</name>
</gene>
<evidence type="ECO:0000313" key="1">
    <source>
        <dbReference type="EMBL" id="CAJ0598545.1"/>
    </source>
</evidence>
<sequence length="60" mass="6696">MSSVVQRIIFHSASTEPPQMTRRSRPKCSAEFAVNCLLRQLIKTFASCQSATLPNQVVMV</sequence>
<protein>
    <submittedName>
        <fullName evidence="1">Uncharacterized protein</fullName>
    </submittedName>
</protein>
<comment type="caution">
    <text evidence="1">The sequence shown here is derived from an EMBL/GenBank/DDBJ whole genome shotgun (WGS) entry which is preliminary data.</text>
</comment>
<keyword evidence="2" id="KW-1185">Reference proteome</keyword>
<dbReference type="AlphaFoldDB" id="A0AA36GUS2"/>
<name>A0AA36GUS2_CYLNA</name>
<dbReference type="Proteomes" id="UP001176961">
    <property type="component" value="Unassembled WGS sequence"/>
</dbReference>
<accession>A0AA36GUS2</accession>
<proteinExistence type="predicted"/>
<reference evidence="1" key="1">
    <citation type="submission" date="2023-07" db="EMBL/GenBank/DDBJ databases">
        <authorList>
            <consortium name="CYATHOMIX"/>
        </authorList>
    </citation>
    <scope>NUCLEOTIDE SEQUENCE</scope>
    <source>
        <strain evidence="1">N/A</strain>
    </source>
</reference>
<evidence type="ECO:0000313" key="2">
    <source>
        <dbReference type="Proteomes" id="UP001176961"/>
    </source>
</evidence>
<dbReference type="EMBL" id="CATQJL010000223">
    <property type="protein sequence ID" value="CAJ0598545.1"/>
    <property type="molecule type" value="Genomic_DNA"/>
</dbReference>
<organism evidence="1 2">
    <name type="scientific">Cylicocyclus nassatus</name>
    <name type="common">Nematode worm</name>
    <dbReference type="NCBI Taxonomy" id="53992"/>
    <lineage>
        <taxon>Eukaryota</taxon>
        <taxon>Metazoa</taxon>
        <taxon>Ecdysozoa</taxon>
        <taxon>Nematoda</taxon>
        <taxon>Chromadorea</taxon>
        <taxon>Rhabditida</taxon>
        <taxon>Rhabditina</taxon>
        <taxon>Rhabditomorpha</taxon>
        <taxon>Strongyloidea</taxon>
        <taxon>Strongylidae</taxon>
        <taxon>Cylicocyclus</taxon>
    </lineage>
</organism>